<comment type="caution">
    <text evidence="10">The sequence shown here is derived from an EMBL/GenBank/DDBJ whole genome shotgun (WGS) entry which is preliminary data.</text>
</comment>
<dbReference type="Gene3D" id="3.90.1720.10">
    <property type="entry name" value="endopeptidase domain like (from Nostoc punctiforme)"/>
    <property type="match status" value="1"/>
</dbReference>
<feature type="chain" id="PRO_5019508144" evidence="7">
    <location>
        <begin position="21"/>
        <end position="286"/>
    </location>
</feature>
<evidence type="ECO:0000256" key="7">
    <source>
        <dbReference type="SAM" id="SignalP"/>
    </source>
</evidence>
<dbReference type="EMBL" id="RBIE01000001">
    <property type="protein sequence ID" value="RKQ64100.1"/>
    <property type="molecule type" value="Genomic_DNA"/>
</dbReference>
<dbReference type="GO" id="GO:0006508">
    <property type="term" value="P:proteolysis"/>
    <property type="evidence" value="ECO:0007669"/>
    <property type="project" value="UniProtKB-KW"/>
</dbReference>
<feature type="domain" description="NlpC/P60" evidence="9">
    <location>
        <begin position="146"/>
        <end position="270"/>
    </location>
</feature>
<dbReference type="SUPFAM" id="SSF54001">
    <property type="entry name" value="Cysteine proteinases"/>
    <property type="match status" value="1"/>
</dbReference>
<dbReference type="OrthoDB" id="9813368at2"/>
<dbReference type="Pfam" id="PF00877">
    <property type="entry name" value="NLPC_P60"/>
    <property type="match status" value="1"/>
</dbReference>
<name>A0A420W9V3_9BACT</name>
<accession>A0A420W9V3</accession>
<dbReference type="SUPFAM" id="SSF54106">
    <property type="entry name" value="LysM domain"/>
    <property type="match status" value="1"/>
</dbReference>
<dbReference type="Pfam" id="PF01476">
    <property type="entry name" value="LysM"/>
    <property type="match status" value="1"/>
</dbReference>
<dbReference type="PROSITE" id="PS51935">
    <property type="entry name" value="NLPC_P60"/>
    <property type="match status" value="1"/>
</dbReference>
<proteinExistence type="inferred from homology"/>
<evidence type="ECO:0000313" key="10">
    <source>
        <dbReference type="EMBL" id="RKQ64100.1"/>
    </source>
</evidence>
<dbReference type="PANTHER" id="PTHR47053">
    <property type="entry name" value="MUREIN DD-ENDOPEPTIDASE MEPH-RELATED"/>
    <property type="match status" value="1"/>
</dbReference>
<keyword evidence="6" id="KW-0788">Thiol protease</keyword>
<dbReference type="AlphaFoldDB" id="A0A420W9V3"/>
<evidence type="ECO:0000259" key="8">
    <source>
        <dbReference type="PROSITE" id="PS51782"/>
    </source>
</evidence>
<evidence type="ECO:0000256" key="3">
    <source>
        <dbReference type="ARBA" id="ARBA00022729"/>
    </source>
</evidence>
<feature type="domain" description="LysM" evidence="8">
    <location>
        <begin position="21"/>
        <end position="64"/>
    </location>
</feature>
<keyword evidence="3 7" id="KW-0732">Signal</keyword>
<dbReference type="Gene3D" id="3.10.350.10">
    <property type="entry name" value="LysM domain"/>
    <property type="match status" value="1"/>
</dbReference>
<evidence type="ECO:0000256" key="2">
    <source>
        <dbReference type="ARBA" id="ARBA00022670"/>
    </source>
</evidence>
<dbReference type="PROSITE" id="PS51782">
    <property type="entry name" value="LYSM"/>
    <property type="match status" value="1"/>
</dbReference>
<evidence type="ECO:0000256" key="6">
    <source>
        <dbReference type="ARBA" id="ARBA00022807"/>
    </source>
</evidence>
<dbReference type="InterPro" id="IPR051202">
    <property type="entry name" value="Peptidase_C40"/>
</dbReference>
<dbReference type="RefSeq" id="WP_121170565.1">
    <property type="nucleotide sequence ID" value="NZ_RBIE01000001.1"/>
</dbReference>
<evidence type="ECO:0000256" key="4">
    <source>
        <dbReference type="ARBA" id="ARBA00022737"/>
    </source>
</evidence>
<sequence>MKRLLTSLVLAFTFALPVQADIYRVKPGDSLYKIAKKFHTTVSKIKRLNGLRSNTIRVGQKLIIPGTRHTPSWYRKFKPRKSGETIAFLKKESEQALSSKIVGSEINPLTEVVYREAEELAQVLSTPLDVKYDNWSLSILNDPEYKGALFKLFAEIFKKLKNTPYVFGGNNPHFGLDCSSFTMYVYRKLGIKLPRTARAQFNVGVPVDIGNLKVGDLVFFRTYARYPSHVGIYIGNGRFIHFSSMYHGLAISSLSERYFKRRFIGAKRVLSEKKVKKIIYALTENK</sequence>
<dbReference type="SMART" id="SM00257">
    <property type="entry name" value="LysM"/>
    <property type="match status" value="1"/>
</dbReference>
<dbReference type="InterPro" id="IPR036779">
    <property type="entry name" value="LysM_dom_sf"/>
</dbReference>
<dbReference type="CDD" id="cd00118">
    <property type="entry name" value="LysM"/>
    <property type="match status" value="1"/>
</dbReference>
<dbReference type="Proteomes" id="UP000280881">
    <property type="component" value="Unassembled WGS sequence"/>
</dbReference>
<reference evidence="10 11" key="1">
    <citation type="submission" date="2018-10" db="EMBL/GenBank/DDBJ databases">
        <title>Genomic Encyclopedia of Type Strains, Phase IV (KMG-IV): sequencing the most valuable type-strain genomes for metagenomic binning, comparative biology and taxonomic classification.</title>
        <authorList>
            <person name="Goeker M."/>
        </authorList>
    </citation>
    <scope>NUCLEOTIDE SEQUENCE [LARGE SCALE GENOMIC DNA]</scope>
    <source>
        <strain evidence="10 11">DSM 15521</strain>
    </source>
</reference>
<keyword evidence="5" id="KW-0378">Hydrolase</keyword>
<keyword evidence="4" id="KW-0677">Repeat</keyword>
<evidence type="ECO:0000256" key="5">
    <source>
        <dbReference type="ARBA" id="ARBA00022801"/>
    </source>
</evidence>
<feature type="signal peptide" evidence="7">
    <location>
        <begin position="1"/>
        <end position="20"/>
    </location>
</feature>
<evidence type="ECO:0000259" key="9">
    <source>
        <dbReference type="PROSITE" id="PS51935"/>
    </source>
</evidence>
<dbReference type="InterPro" id="IPR018392">
    <property type="entry name" value="LysM"/>
</dbReference>
<evidence type="ECO:0000313" key="11">
    <source>
        <dbReference type="Proteomes" id="UP000280881"/>
    </source>
</evidence>
<evidence type="ECO:0000256" key="1">
    <source>
        <dbReference type="ARBA" id="ARBA00007074"/>
    </source>
</evidence>
<protein>
    <submittedName>
        <fullName evidence="10">LysM domain-containing protein</fullName>
    </submittedName>
</protein>
<gene>
    <name evidence="10" type="ORF">C7457_0991</name>
</gene>
<dbReference type="InterPro" id="IPR000064">
    <property type="entry name" value="NLP_P60_dom"/>
</dbReference>
<dbReference type="PANTHER" id="PTHR47053:SF4">
    <property type="entry name" value="ENDOPEPTIDASE LYTE-RELATED"/>
    <property type="match status" value="1"/>
</dbReference>
<comment type="similarity">
    <text evidence="1">Belongs to the peptidase C40 family.</text>
</comment>
<keyword evidence="11" id="KW-1185">Reference proteome</keyword>
<organism evidence="10 11">
    <name type="scientific">Thermovibrio guaymasensis</name>
    <dbReference type="NCBI Taxonomy" id="240167"/>
    <lineage>
        <taxon>Bacteria</taxon>
        <taxon>Pseudomonadati</taxon>
        <taxon>Aquificota</taxon>
        <taxon>Aquificia</taxon>
        <taxon>Desulfurobacteriales</taxon>
        <taxon>Desulfurobacteriaceae</taxon>
        <taxon>Thermovibrio</taxon>
    </lineage>
</organism>
<keyword evidence="2" id="KW-0645">Protease</keyword>
<dbReference type="GO" id="GO:0008234">
    <property type="term" value="F:cysteine-type peptidase activity"/>
    <property type="evidence" value="ECO:0007669"/>
    <property type="project" value="UniProtKB-KW"/>
</dbReference>
<dbReference type="InterPro" id="IPR038765">
    <property type="entry name" value="Papain-like_cys_pep_sf"/>
</dbReference>